<accession>A0A1H7G743</accession>
<evidence type="ECO:0008006" key="5">
    <source>
        <dbReference type="Google" id="ProtNLM"/>
    </source>
</evidence>
<evidence type="ECO:0000313" key="3">
    <source>
        <dbReference type="EMBL" id="SEK34146.1"/>
    </source>
</evidence>
<gene>
    <name evidence="3" type="ORF">SAMN05443999_101248</name>
</gene>
<name>A0A1H7G743_9RHOB</name>
<feature type="coiled-coil region" evidence="1">
    <location>
        <begin position="223"/>
        <end position="250"/>
    </location>
</feature>
<dbReference type="EMBL" id="FOAG01000001">
    <property type="protein sequence ID" value="SEK34146.1"/>
    <property type="molecule type" value="Genomic_DNA"/>
</dbReference>
<feature type="region of interest" description="Disordered" evidence="2">
    <location>
        <begin position="194"/>
        <end position="219"/>
    </location>
</feature>
<evidence type="ECO:0000256" key="2">
    <source>
        <dbReference type="SAM" id="MobiDB-lite"/>
    </source>
</evidence>
<proteinExistence type="predicted"/>
<organism evidence="3 4">
    <name type="scientific">Roseovarius azorensis</name>
    <dbReference type="NCBI Taxonomy" id="1287727"/>
    <lineage>
        <taxon>Bacteria</taxon>
        <taxon>Pseudomonadati</taxon>
        <taxon>Pseudomonadota</taxon>
        <taxon>Alphaproteobacteria</taxon>
        <taxon>Rhodobacterales</taxon>
        <taxon>Roseobacteraceae</taxon>
        <taxon>Roseovarius</taxon>
    </lineage>
</organism>
<evidence type="ECO:0000313" key="4">
    <source>
        <dbReference type="Proteomes" id="UP000199582"/>
    </source>
</evidence>
<keyword evidence="1" id="KW-0175">Coiled coil</keyword>
<reference evidence="3 4" key="1">
    <citation type="submission" date="2016-10" db="EMBL/GenBank/DDBJ databases">
        <authorList>
            <person name="de Groot N.N."/>
        </authorList>
    </citation>
    <scope>NUCLEOTIDE SEQUENCE [LARGE SCALE GENOMIC DNA]</scope>
    <source>
        <strain evidence="3 4">DSM 100674</strain>
    </source>
</reference>
<feature type="compositionally biased region" description="Basic and acidic residues" evidence="2">
    <location>
        <begin position="203"/>
        <end position="219"/>
    </location>
</feature>
<protein>
    <recommendedName>
        <fullName evidence="5">Mu-like prophage I protein</fullName>
    </recommendedName>
</protein>
<dbReference type="Proteomes" id="UP000199582">
    <property type="component" value="Unassembled WGS sequence"/>
</dbReference>
<sequence>MSGQSLEFSEGQIATIAEAYDPAIHEAPIVVGHPRTDAPAYGWIRSLRAEGAELFAEPDQVEPEFAEMVRAGRFKRISASFYPPKAAANPAPGGYYLKHVGFLGAQPPAVKGLKAAEFAEDAEAVTLEIAFSEAEIAGLASAGFGGLRRVIAGLRDWLLASQGQEVADQIVPAHELEHIRTTEEFMRNVIERQEPAPFAEPDLQQKETDMSQEDKQTPEERLAALERREAEQAAREAAFAEAQAETRRAEDAALLDTLAAEGRIAPGLKDEMAAFMESLDAQEVVAFAEGKSASPRQWFRDLLLKQTKPLIDFSERAGGETLPQIKGHTDVTAAARRLMKDAEAEGRTLSFAEAARQIEETMESDNA</sequence>
<dbReference type="AlphaFoldDB" id="A0A1H7G743"/>
<keyword evidence="4" id="KW-1185">Reference proteome</keyword>
<dbReference type="STRING" id="1287727.SAMN05443999_101248"/>
<evidence type="ECO:0000256" key="1">
    <source>
        <dbReference type="SAM" id="Coils"/>
    </source>
</evidence>